<protein>
    <submittedName>
        <fullName evidence="2">Uncharacterized protein</fullName>
    </submittedName>
</protein>
<organism evidence="2">
    <name type="scientific">Dulem virus 40</name>
    <dbReference type="NCBI Taxonomy" id="3145758"/>
    <lineage>
        <taxon>Viruses</taxon>
        <taxon>Duplodnaviria</taxon>
        <taxon>Heunggongvirae</taxon>
        <taxon>Uroviricota</taxon>
        <taxon>Caudoviricetes</taxon>
    </lineage>
</organism>
<evidence type="ECO:0000256" key="1">
    <source>
        <dbReference type="SAM" id="MobiDB-lite"/>
    </source>
</evidence>
<accession>A0AAU8AUS0</accession>
<sequence>MLARPGTSRRIQCKITPNPGEGETQRSDTAAGN</sequence>
<reference evidence="2" key="1">
    <citation type="submission" date="2024-03" db="EMBL/GenBank/DDBJ databases">
        <title>Diverse circular DNA viruses in blood, oral, and fecal samples of captive lemurs.</title>
        <authorList>
            <person name="Paietta E.N."/>
            <person name="Kraberger S."/>
            <person name="Lund M.C."/>
            <person name="Custer J.M."/>
            <person name="Vargas K.M."/>
            <person name="Ehmke E.E."/>
            <person name="Yoder A.D."/>
            <person name="Varsani A."/>
        </authorList>
    </citation>
    <scope>NUCLEOTIDE SEQUENCE</scope>
    <source>
        <strain evidence="2">Duke_21_1</strain>
    </source>
</reference>
<proteinExistence type="predicted"/>
<evidence type="ECO:0000313" key="2">
    <source>
        <dbReference type="EMBL" id="XCD03653.1"/>
    </source>
</evidence>
<feature type="region of interest" description="Disordered" evidence="1">
    <location>
        <begin position="1"/>
        <end position="33"/>
    </location>
</feature>
<dbReference type="EMBL" id="PP511379">
    <property type="protein sequence ID" value="XCD03653.1"/>
    <property type="molecule type" value="Genomic_DNA"/>
</dbReference>
<name>A0AAU8AUS0_9CAUD</name>